<dbReference type="RefSeq" id="XP_034118509.1">
    <property type="nucleotide sequence ID" value="XM_034262618.2"/>
</dbReference>
<protein>
    <submittedName>
        <fullName evidence="3">Mediator of RNA polymerase II transcription subunit 26</fullName>
    </submittedName>
</protein>
<evidence type="ECO:0000256" key="1">
    <source>
        <dbReference type="SAM" id="MobiDB-lite"/>
    </source>
</evidence>
<feature type="region of interest" description="Disordered" evidence="1">
    <location>
        <begin position="84"/>
        <end position="153"/>
    </location>
</feature>
<dbReference type="OrthoDB" id="7873088at2759"/>
<dbReference type="AlphaFoldDB" id="A0A6P8XYP3"/>
<name>A0A6P8XYP3_DROAB</name>
<sequence length="475" mass="54289">MDASKLLTEGNARRRRSSATAPRTPGGASSIRQRCVTVTSRQSRNNNVAPGHTCSRPHLDTPRPMGKPLAAAHEQLELLLTRIERGSDDTSQLGQRRRGNKPPARAVRRQMALPPPVPNATPLSSARYKQKELQPSECSQQQQQEQQQQQQQVVPLAHNPQLLLPAQRRALLELLSHTEQPHDQHIVHMLTTGHGHGDVDVDVDVDANGDVAGDPSRNAMRLTLQMLPLALKPGNSPYCKRFWAGHRYLKERQKLHQQLEPNDMRYKEVKILRSSNGKFFLSQTLEEELKDEKQVLDFIDSQLYQSQQKALTPEQRERQQQALDERAELDRQKQQVSEWRRRHQQHELKRAKIEANKLLAKQMREKPVQRQLQVIPEEVHLDGEETPRPSAGQLAMPEELKQLYLQRQQFQQQCQQSNLYNNPNCAAPWKLFVNVASNLSAQLTSQADDELHRSIANYLKDFVATEARFGNQSEG</sequence>
<dbReference type="GeneID" id="117577715"/>
<evidence type="ECO:0000313" key="3">
    <source>
        <dbReference type="RefSeq" id="XP_034118509.1"/>
    </source>
</evidence>
<keyword evidence="2" id="KW-1185">Reference proteome</keyword>
<feature type="region of interest" description="Disordered" evidence="1">
    <location>
        <begin position="309"/>
        <end position="347"/>
    </location>
</feature>
<organism evidence="2 3">
    <name type="scientific">Drosophila albomicans</name>
    <name type="common">Fruit fly</name>
    <dbReference type="NCBI Taxonomy" id="7291"/>
    <lineage>
        <taxon>Eukaryota</taxon>
        <taxon>Metazoa</taxon>
        <taxon>Ecdysozoa</taxon>
        <taxon>Arthropoda</taxon>
        <taxon>Hexapoda</taxon>
        <taxon>Insecta</taxon>
        <taxon>Pterygota</taxon>
        <taxon>Neoptera</taxon>
        <taxon>Endopterygota</taxon>
        <taxon>Diptera</taxon>
        <taxon>Brachycera</taxon>
        <taxon>Muscomorpha</taxon>
        <taxon>Ephydroidea</taxon>
        <taxon>Drosophilidae</taxon>
        <taxon>Drosophila</taxon>
    </lineage>
</organism>
<accession>A0A6P8XYP3</accession>
<feature type="compositionally biased region" description="Polar residues" evidence="1">
    <location>
        <begin position="30"/>
        <end position="48"/>
    </location>
</feature>
<feature type="region of interest" description="Disordered" evidence="1">
    <location>
        <begin position="1"/>
        <end position="67"/>
    </location>
</feature>
<dbReference type="Proteomes" id="UP000515160">
    <property type="component" value="Chromosome X"/>
</dbReference>
<feature type="compositionally biased region" description="Low complexity" evidence="1">
    <location>
        <begin position="140"/>
        <end position="152"/>
    </location>
</feature>
<proteinExistence type="predicted"/>
<gene>
    <name evidence="3" type="primary">LOC117577715</name>
</gene>
<evidence type="ECO:0000313" key="2">
    <source>
        <dbReference type="Proteomes" id="UP000515160"/>
    </source>
</evidence>
<feature type="compositionally biased region" description="Basic and acidic residues" evidence="1">
    <location>
        <begin position="314"/>
        <end position="333"/>
    </location>
</feature>
<reference evidence="3" key="1">
    <citation type="submission" date="2025-08" db="UniProtKB">
        <authorList>
            <consortium name="RefSeq"/>
        </authorList>
    </citation>
    <scope>IDENTIFICATION</scope>
    <source>
        <strain evidence="3">15112-1751.03</strain>
        <tissue evidence="3">Whole Adult</tissue>
    </source>
</reference>